<dbReference type="RefSeq" id="WP_377905621.1">
    <property type="nucleotide sequence ID" value="NZ_JBHRZS010000007.1"/>
</dbReference>
<feature type="transmembrane region" description="Helical" evidence="5">
    <location>
        <begin position="89"/>
        <end position="110"/>
    </location>
</feature>
<keyword evidence="2 5" id="KW-0812">Transmembrane</keyword>
<evidence type="ECO:0000256" key="2">
    <source>
        <dbReference type="ARBA" id="ARBA00022692"/>
    </source>
</evidence>
<evidence type="ECO:0000256" key="5">
    <source>
        <dbReference type="SAM" id="Phobius"/>
    </source>
</evidence>
<keyword evidence="3 5" id="KW-1133">Transmembrane helix</keyword>
<evidence type="ECO:0000256" key="1">
    <source>
        <dbReference type="ARBA" id="ARBA00004141"/>
    </source>
</evidence>
<protein>
    <submittedName>
        <fullName evidence="6">Hemolysin III family protein</fullName>
    </submittedName>
</protein>
<reference evidence="7" key="1">
    <citation type="journal article" date="2019" name="Int. J. Syst. Evol. Microbiol.">
        <title>The Global Catalogue of Microorganisms (GCM) 10K type strain sequencing project: providing services to taxonomists for standard genome sequencing and annotation.</title>
        <authorList>
            <consortium name="The Broad Institute Genomics Platform"/>
            <consortium name="The Broad Institute Genome Sequencing Center for Infectious Disease"/>
            <person name="Wu L."/>
            <person name="Ma J."/>
        </authorList>
    </citation>
    <scope>NUCLEOTIDE SEQUENCE [LARGE SCALE GENOMIC DNA]</scope>
    <source>
        <strain evidence="7">CCUG 60523</strain>
    </source>
</reference>
<keyword evidence="4 5" id="KW-0472">Membrane</keyword>
<feature type="transmembrane region" description="Helical" evidence="5">
    <location>
        <begin position="145"/>
        <end position="164"/>
    </location>
</feature>
<feature type="transmembrane region" description="Helical" evidence="5">
    <location>
        <begin position="170"/>
        <end position="189"/>
    </location>
</feature>
<keyword evidence="7" id="KW-1185">Reference proteome</keyword>
<dbReference type="Proteomes" id="UP001595805">
    <property type="component" value="Unassembled WGS sequence"/>
</dbReference>
<dbReference type="PANTHER" id="PTHR20855:SF3">
    <property type="entry name" value="LD03007P"/>
    <property type="match status" value="1"/>
</dbReference>
<feature type="transmembrane region" description="Helical" evidence="5">
    <location>
        <begin position="116"/>
        <end position="138"/>
    </location>
</feature>
<proteinExistence type="predicted"/>
<name>A0ABV8AQQ7_9BACT</name>
<evidence type="ECO:0000256" key="4">
    <source>
        <dbReference type="ARBA" id="ARBA00023136"/>
    </source>
</evidence>
<evidence type="ECO:0000313" key="7">
    <source>
        <dbReference type="Proteomes" id="UP001595805"/>
    </source>
</evidence>
<gene>
    <name evidence="6" type="ORF">ACFOSV_09060</name>
</gene>
<dbReference type="InterPro" id="IPR004254">
    <property type="entry name" value="AdipoR/HlyIII-related"/>
</dbReference>
<dbReference type="PANTHER" id="PTHR20855">
    <property type="entry name" value="ADIPOR/PROGESTIN RECEPTOR-RELATED"/>
    <property type="match status" value="1"/>
</dbReference>
<comment type="subcellular location">
    <subcellularLocation>
        <location evidence="1">Membrane</location>
        <topology evidence="1">Multi-pass membrane protein</topology>
    </subcellularLocation>
</comment>
<dbReference type="EMBL" id="JBHRZS010000007">
    <property type="protein sequence ID" value="MFC3880322.1"/>
    <property type="molecule type" value="Genomic_DNA"/>
</dbReference>
<accession>A0ABV8AQQ7</accession>
<organism evidence="6 7">
    <name type="scientific">Algoriphagus namhaensis</name>
    <dbReference type="NCBI Taxonomy" id="915353"/>
    <lineage>
        <taxon>Bacteria</taxon>
        <taxon>Pseudomonadati</taxon>
        <taxon>Bacteroidota</taxon>
        <taxon>Cytophagia</taxon>
        <taxon>Cytophagales</taxon>
        <taxon>Cyclobacteriaceae</taxon>
        <taxon>Algoriphagus</taxon>
    </lineage>
</organism>
<feature type="transmembrane region" description="Helical" evidence="5">
    <location>
        <begin position="198"/>
        <end position="219"/>
    </location>
</feature>
<dbReference type="Pfam" id="PF03006">
    <property type="entry name" value="HlyIII"/>
    <property type="match status" value="1"/>
</dbReference>
<feature type="transmembrane region" description="Helical" evidence="5">
    <location>
        <begin position="21"/>
        <end position="43"/>
    </location>
</feature>
<feature type="transmembrane region" description="Helical" evidence="5">
    <location>
        <begin position="55"/>
        <end position="77"/>
    </location>
</feature>
<sequence length="222" mass="25321">MKYQAMPTKLPKRIQTPREEKFNALTHGFGLLLALIGSPFLLAKAFERGDFDLNLASLSFCLGILMVYASSTFYHLAKDRQLKQKLQKADHISIYFLIAGSYSPMLISVLPREKAIIWLSLLWAFVLVGTIFKVFFIGRFKFVSVGLYLMMGWISVFLLRSMWQNLSGEILTWIALGGLGYTAGVYFYVNSNRFYFHAIWHLFVLMGTLSHFIAIAMIVSGF</sequence>
<evidence type="ECO:0000256" key="3">
    <source>
        <dbReference type="ARBA" id="ARBA00022989"/>
    </source>
</evidence>
<evidence type="ECO:0000313" key="6">
    <source>
        <dbReference type="EMBL" id="MFC3880322.1"/>
    </source>
</evidence>
<comment type="caution">
    <text evidence="6">The sequence shown here is derived from an EMBL/GenBank/DDBJ whole genome shotgun (WGS) entry which is preliminary data.</text>
</comment>